<evidence type="ECO:0000256" key="1">
    <source>
        <dbReference type="SAM" id="Phobius"/>
    </source>
</evidence>
<evidence type="ECO:0000259" key="2">
    <source>
        <dbReference type="Pfam" id="PF04173"/>
    </source>
</evidence>
<dbReference type="EMBL" id="SMAB01000019">
    <property type="protein sequence ID" value="TCS79886.1"/>
    <property type="molecule type" value="Genomic_DNA"/>
</dbReference>
<dbReference type="InterPro" id="IPR007301">
    <property type="entry name" value="DoxD"/>
</dbReference>
<dbReference type="InterPro" id="IPR051907">
    <property type="entry name" value="DoxX-like_oxidoreductase"/>
</dbReference>
<keyword evidence="4" id="KW-1185">Reference proteome</keyword>
<comment type="caution">
    <text evidence="3">The sequence shown here is derived from an EMBL/GenBank/DDBJ whole genome shotgun (WGS) entry which is preliminary data.</text>
</comment>
<proteinExistence type="predicted"/>
<feature type="transmembrane region" description="Helical" evidence="1">
    <location>
        <begin position="12"/>
        <end position="30"/>
    </location>
</feature>
<sequence>MSDQITENKATVFAALWMLPIRFVTGWVFFSAGLRKFIPEKIDPDSAGWLGHKIAGFAPNAFLVGPMIDQVTQSQALTQFFIVSLGIMQIIAGVLLLLGLFTRLASFATLAMSIAILFSAGWLGPDCLDEYNMNITFMATSMSLLLAGGGRYFGLDAILQRKYPNFTIGGFRLW</sequence>
<feature type="transmembrane region" description="Helical" evidence="1">
    <location>
        <begin position="76"/>
        <end position="97"/>
    </location>
</feature>
<feature type="domain" description="TQO small subunit DoxD" evidence="2">
    <location>
        <begin position="17"/>
        <end position="164"/>
    </location>
</feature>
<gene>
    <name evidence="3" type="ORF">EDD72_1194</name>
</gene>
<reference evidence="3 4" key="1">
    <citation type="submission" date="2019-03" db="EMBL/GenBank/DDBJ databases">
        <title>Genomic Encyclopedia of Type Strains, Phase IV (KMG-IV): sequencing the most valuable type-strain genomes for metagenomic binning, comparative biology and taxonomic classification.</title>
        <authorList>
            <person name="Goeker M."/>
        </authorList>
    </citation>
    <scope>NUCLEOTIDE SEQUENCE [LARGE SCALE GENOMIC DNA]</scope>
    <source>
        <strain evidence="3 4">DSM 23802</strain>
    </source>
</reference>
<feature type="transmembrane region" description="Helical" evidence="1">
    <location>
        <begin position="135"/>
        <end position="154"/>
    </location>
</feature>
<name>A0A4R3K9Y1_9BACI</name>
<evidence type="ECO:0000313" key="3">
    <source>
        <dbReference type="EMBL" id="TCS79886.1"/>
    </source>
</evidence>
<dbReference type="GO" id="GO:0005886">
    <property type="term" value="C:plasma membrane"/>
    <property type="evidence" value="ECO:0007669"/>
    <property type="project" value="TreeGrafter"/>
</dbReference>
<accession>A0A4R3K9Y1</accession>
<keyword evidence="1" id="KW-0472">Membrane</keyword>
<organism evidence="3 4">
    <name type="scientific">Tepidibacillus fermentans</name>
    <dbReference type="NCBI Taxonomy" id="1281767"/>
    <lineage>
        <taxon>Bacteria</taxon>
        <taxon>Bacillati</taxon>
        <taxon>Bacillota</taxon>
        <taxon>Bacilli</taxon>
        <taxon>Bacillales</taxon>
        <taxon>Bacillaceae</taxon>
        <taxon>Tepidibacillus</taxon>
    </lineage>
</organism>
<dbReference type="Pfam" id="PF04173">
    <property type="entry name" value="DoxD"/>
    <property type="match status" value="1"/>
</dbReference>
<feature type="transmembrane region" description="Helical" evidence="1">
    <location>
        <begin position="104"/>
        <end position="123"/>
    </location>
</feature>
<dbReference type="PANTHER" id="PTHR33452:SF1">
    <property type="entry name" value="INNER MEMBRANE PROTEIN YPHA-RELATED"/>
    <property type="match status" value="1"/>
</dbReference>
<dbReference type="RefSeq" id="WP_132769969.1">
    <property type="nucleotide sequence ID" value="NZ_SMAB01000019.1"/>
</dbReference>
<keyword evidence="1" id="KW-1133">Transmembrane helix</keyword>
<dbReference type="PANTHER" id="PTHR33452">
    <property type="entry name" value="OXIDOREDUCTASE CATD-RELATED"/>
    <property type="match status" value="1"/>
</dbReference>
<dbReference type="Proteomes" id="UP000295788">
    <property type="component" value="Unassembled WGS sequence"/>
</dbReference>
<dbReference type="AlphaFoldDB" id="A0A4R3K9Y1"/>
<evidence type="ECO:0000313" key="4">
    <source>
        <dbReference type="Proteomes" id="UP000295788"/>
    </source>
</evidence>
<keyword evidence="1" id="KW-0812">Transmembrane</keyword>
<dbReference type="OrthoDB" id="9790967at2"/>
<protein>
    <submittedName>
        <fullName evidence="3">Thiosulfate dehydrogenase [quinone] large subunit</fullName>
    </submittedName>
</protein>